<dbReference type="InterPro" id="IPR036236">
    <property type="entry name" value="Znf_C2H2_sf"/>
</dbReference>
<dbReference type="SMART" id="SM00355">
    <property type="entry name" value="ZnF_C2H2"/>
    <property type="match status" value="56"/>
</dbReference>
<dbReference type="GO" id="GO:0003677">
    <property type="term" value="F:DNA binding"/>
    <property type="evidence" value="ECO:0007669"/>
    <property type="project" value="UniProtKB-KW"/>
</dbReference>
<feature type="domain" description="C2H2-type" evidence="12">
    <location>
        <begin position="1808"/>
        <end position="1836"/>
    </location>
</feature>
<feature type="domain" description="C2H2-type" evidence="12">
    <location>
        <begin position="1"/>
        <end position="26"/>
    </location>
</feature>
<feature type="domain" description="C2H2-type" evidence="12">
    <location>
        <begin position="202"/>
        <end position="229"/>
    </location>
</feature>
<feature type="domain" description="C2H2-type" evidence="12">
    <location>
        <begin position="1459"/>
        <end position="1487"/>
    </location>
</feature>
<evidence type="ECO:0000313" key="13">
    <source>
        <dbReference type="EMBL" id="KYM95201.1"/>
    </source>
</evidence>
<comment type="similarity">
    <text evidence="2">Belongs to the krueppel C2H2-type zinc-finger protein family.</text>
</comment>
<evidence type="ECO:0000313" key="14">
    <source>
        <dbReference type="Proteomes" id="UP000078542"/>
    </source>
</evidence>
<feature type="domain" description="C2H2-type" evidence="12">
    <location>
        <begin position="1544"/>
        <end position="1571"/>
    </location>
</feature>
<feature type="domain" description="C2H2-type" evidence="12">
    <location>
        <begin position="1256"/>
        <end position="1284"/>
    </location>
</feature>
<comment type="subcellular location">
    <subcellularLocation>
        <location evidence="1">Nucleus</location>
    </subcellularLocation>
</comment>
<feature type="domain" description="C2H2-type" evidence="12">
    <location>
        <begin position="1932"/>
        <end position="1960"/>
    </location>
</feature>
<feature type="domain" description="C2H2-type" evidence="12">
    <location>
        <begin position="1696"/>
        <end position="1724"/>
    </location>
</feature>
<feature type="domain" description="C2H2-type" evidence="12">
    <location>
        <begin position="173"/>
        <end position="201"/>
    </location>
</feature>
<feature type="domain" description="C2H2-type" evidence="12">
    <location>
        <begin position="1890"/>
        <end position="1918"/>
    </location>
</feature>
<feature type="domain" description="C2H2-type" evidence="12">
    <location>
        <begin position="1199"/>
        <end position="1222"/>
    </location>
</feature>
<feature type="domain" description="C2H2-type" evidence="12">
    <location>
        <begin position="1313"/>
        <end position="1340"/>
    </location>
</feature>
<dbReference type="FunFam" id="3.30.160.60:FF:002343">
    <property type="entry name" value="Zinc finger protein 33A"/>
    <property type="match status" value="4"/>
</dbReference>
<dbReference type="GO" id="GO:0006355">
    <property type="term" value="P:regulation of DNA-templated transcription"/>
    <property type="evidence" value="ECO:0007669"/>
    <property type="project" value="UniProtKB-ARBA"/>
</dbReference>
<feature type="domain" description="C2H2-type" evidence="12">
    <location>
        <begin position="1668"/>
        <end position="1695"/>
    </location>
</feature>
<proteinExistence type="inferred from homology"/>
<keyword evidence="6" id="KW-0862">Zinc</keyword>
<feature type="domain" description="C2H2-type" evidence="12">
    <location>
        <begin position="1640"/>
        <end position="1667"/>
    </location>
</feature>
<gene>
    <name evidence="13" type="ORF">ALC62_14111</name>
</gene>
<feature type="domain" description="C2H2-type" evidence="12">
    <location>
        <begin position="629"/>
        <end position="657"/>
    </location>
</feature>
<evidence type="ECO:0000256" key="8">
    <source>
        <dbReference type="ARBA" id="ARBA00023125"/>
    </source>
</evidence>
<keyword evidence="5 11" id="KW-0863">Zinc-finger</keyword>
<evidence type="ECO:0000259" key="12">
    <source>
        <dbReference type="PROSITE" id="PS50157"/>
    </source>
</evidence>
<dbReference type="FunFam" id="3.30.160.60:FF:000016">
    <property type="entry name" value="zinc finger protein 37 homolog"/>
    <property type="match status" value="1"/>
</dbReference>
<feature type="domain" description="C2H2-type" evidence="12">
    <location>
        <begin position="979"/>
        <end position="1006"/>
    </location>
</feature>
<feature type="domain" description="C2H2-type" evidence="12">
    <location>
        <begin position="1341"/>
        <end position="1368"/>
    </location>
</feature>
<feature type="domain" description="C2H2-type" evidence="12">
    <location>
        <begin position="1369"/>
        <end position="1396"/>
    </location>
</feature>
<dbReference type="FunFam" id="3.30.160.60:FF:000065">
    <property type="entry name" value="B-cell CLL/lymphoma 6, member B"/>
    <property type="match status" value="1"/>
</dbReference>
<dbReference type="PANTHER" id="PTHR24379:SF121">
    <property type="entry name" value="C2H2-TYPE DOMAIN-CONTAINING PROTEIN"/>
    <property type="match status" value="1"/>
</dbReference>
<dbReference type="GO" id="GO:0048598">
    <property type="term" value="P:embryonic morphogenesis"/>
    <property type="evidence" value="ECO:0007669"/>
    <property type="project" value="UniProtKB-ARBA"/>
</dbReference>
<dbReference type="FunFam" id="3.30.160.60:FF:000688">
    <property type="entry name" value="zinc finger protein 197 isoform X1"/>
    <property type="match status" value="2"/>
</dbReference>
<feature type="domain" description="C2H2-type" evidence="12">
    <location>
        <begin position="841"/>
        <end position="863"/>
    </location>
</feature>
<dbReference type="PROSITE" id="PS00028">
    <property type="entry name" value="ZINC_FINGER_C2H2_1"/>
    <property type="match status" value="42"/>
</dbReference>
<feature type="domain" description="C2H2-type" evidence="12">
    <location>
        <begin position="1966"/>
        <end position="1993"/>
    </location>
</feature>
<dbReference type="PANTHER" id="PTHR24379">
    <property type="entry name" value="KRAB AND ZINC FINGER DOMAIN-CONTAINING"/>
    <property type="match status" value="1"/>
</dbReference>
<feature type="domain" description="C2H2-type" evidence="12">
    <location>
        <begin position="1572"/>
        <end position="1595"/>
    </location>
</feature>
<sequence>CDICPKRFKSKYLLKLHKVTHMAEIMHGYETDVKENSAFTDAVPRNQILSCVTCDFRCDKRSTMIAHLAEEHDGIANNGRFASDKRKLTCLVCGLVCARKETLRSHFIRKHTQHYAYSCEHCGKGFKIKGDLTTHIRLNHQEMPVVCGICDKTCRNSHSLYTHQKHAHYKAKYECPLCHRRLVTKQNLDQHVLTQHEKKEKSVCEQCGKTFFENYDLRKHMRSHTGDKPYNCMVCGRAFARHCNLSQHLLLHTGKRIYACDVCGKTFAQKAGLICHRKIHSGSAFNPRGIFIFGNESLVMKKWQILEFDDKPYYAFVPEGDIPIPDEDILYQTDEEVEVIENENIDVNDIKQDYSEGEYDCTEEKSYNVGNVLNENVDETEDVKPITLNGEAVDDKTITSLYQVKIEAGTVTIEKLTSKEEVDEKTNEDQTENVNDDEGEIEYLDEALLDVPMIPPPSKASRMKTAKNSGEAVRCKLCSEKFDSILTFRKHVAWTHKRKVCIIDNDFYVCSVCGFKTPKKSLFAAHLERKHETWSKKRSINTKFPCNACGFVCRSKHSLQSHFTRKHTDKYEHQCNFCSKKFKVKGDLTNHIRFHHKEKPVKCDVCGKLCLNSGSLYVHQKWAHYKPKYECHICKRRMVTQANLDQHLVTQHEKRDKIVCAECGKTFAKKDSFKRHMVVHTGCKPHSCMICSKPFARRSQLRQHLLIHTGKRPFVCDICGKAFTQKPGLICHRKTHPGQHPPLPVMPIADYVKEFTDGYVQEINAQDNEEDINEEVVDPLNVEDIQKSFVEIECEQTEREKLLIEREGRLSEINGNLMREELNPQIVTEENRSTRKKTTCVECDYCRRKFLKKSNLAEHLKQHRHKCVDCPKTFSLRRYLASHVEKNHRQQMYECSVCKYKSNNKGTLKNHYIRLHTSNYDYACDTCGKQFKIKKALNHHVKQNHSEAPPIVCDVCGHFSKNLHALKAHMKYRHYKPEFVCRICRRGMTTQENLEQHLMWHETREKVLCPTCGKRFRGRDLDSHMRVHTGVKPFPCPVCGKTFRRQTAQEQHVLIHTGKRPYICDICGQTFAQKPGLICHRKRHPGPLPPLPVVSIKNIVTEFTKDDSPVDPLTVVDANNTEHMSETIECLSEYELLPNKIKQYIVRRERKMKNDTRRGKINQNRIEKKKPKLSFECATCGQCFNQKATMIKHMSLHKYQCQTCCQSFGLKRELKRHIMNVHGPLLYPCSICDYKSNNKCTLKDHFIRKHTSGYQHSCTICNKQFKIKNDLKQHMNQVHSGEPPIICSICGHACKNVPAIKAHMKYRHYKPAYECKICKRGLTTQEYLDQHLIWHERKEKVVCPTCGKTFGQKRDLDLHLRIHQGIRPFSCPVCGKTFPRKTAQEQHILIHTGKKPYICDICGHTFAQKPGLICHRKRHPGPLPPLPVVSIKKIIMEFMQELISPTQQNKVDNQSRHVHQCVKCGDRFYHTRKLVEHLKNLHNIDRAFSCDECGKTFRSPMNITRHKLIHTGLKTYKCDVCEYSSNQRSNMECHRRRHTKDYLFKCEKCDKGFFYRADYQEHQNTHNKKNMYRCDHCCKPYKYKKNLRVHLATYHLRHAVARNPRTRYACKVCPESFMYKRLLDNHIKSQHGSTNKSAKHLCDLCGTKLSSMRRLIVHQRSHTGERIFECGTCHMKFFSKENLSIHQRTHTGEKPHVCVQCRRGFSQRTALVYHLRYQHSGQKPYQCPDCGKGFVSNALLKRHHRMHEKTTAQWTNNHDLKMKNGNLLDLGQKFEDGEKICDLCQAKFHFVTRLVAHLRIAHGIHRPFECVTCGKNYPQQFMLNAHVKKSHTPKTVPCTQCSFMGVSVTDVEKHKRRRHRVPEFTCEICSEDFVDKDALIAHTATHDLVQRCNACDSIFNDVYSLKEHNRLYHYDPASDEKLDESSENESEHKCDVCGKIYKYRSLLKQHKVRTHGDPSNYERRKYLCALCGKELKTAKGLEIHNRSHTGEKPYTCEVCGKCFACDTMLRTHNVTHTGERKYSCDQCGKAFTQRSTLVVHKRYHTGERPYVCPRCNKGFITRTVLNTHMKSCR</sequence>
<keyword evidence="14" id="KW-1185">Reference proteome</keyword>
<feature type="domain" description="C2H2-type" evidence="12">
    <location>
        <begin position="258"/>
        <end position="285"/>
    </location>
</feature>
<dbReference type="FunFam" id="3.30.160.60:FF:000446">
    <property type="entry name" value="Zinc finger protein"/>
    <property type="match status" value="1"/>
</dbReference>
<dbReference type="Gene3D" id="3.30.160.60">
    <property type="entry name" value="Classic Zinc Finger"/>
    <property type="match status" value="38"/>
</dbReference>
<evidence type="ECO:0000256" key="10">
    <source>
        <dbReference type="ARBA" id="ARBA00023242"/>
    </source>
</evidence>
<evidence type="ECO:0000256" key="3">
    <source>
        <dbReference type="ARBA" id="ARBA00022723"/>
    </source>
</evidence>
<feature type="domain" description="C2H2-type" evidence="12">
    <location>
        <begin position="145"/>
        <end position="173"/>
    </location>
</feature>
<dbReference type="FunFam" id="3.30.160.60:FF:000100">
    <property type="entry name" value="Zinc finger 45-like"/>
    <property type="match status" value="2"/>
</dbReference>
<feature type="domain" description="C2H2-type" evidence="12">
    <location>
        <begin position="1994"/>
        <end position="2021"/>
    </location>
</feature>
<dbReference type="FunFam" id="3.30.160.60:FF:000624">
    <property type="entry name" value="zinc finger protein 697"/>
    <property type="match status" value="1"/>
</dbReference>
<feature type="domain" description="C2H2-type" evidence="12">
    <location>
        <begin position="1397"/>
        <end position="1424"/>
    </location>
</feature>
<evidence type="ECO:0000256" key="4">
    <source>
        <dbReference type="ARBA" id="ARBA00022737"/>
    </source>
</evidence>
<evidence type="ECO:0000256" key="6">
    <source>
        <dbReference type="ARBA" id="ARBA00022833"/>
    </source>
</evidence>
<feature type="domain" description="C2H2-type" evidence="12">
    <location>
        <begin position="544"/>
        <end position="572"/>
    </location>
</feature>
<keyword evidence="3" id="KW-0479">Metal-binding</keyword>
<reference evidence="13 14" key="1">
    <citation type="submission" date="2016-03" db="EMBL/GenBank/DDBJ databases">
        <title>Cyphomyrmex costatus WGS genome.</title>
        <authorList>
            <person name="Nygaard S."/>
            <person name="Hu H."/>
            <person name="Boomsma J."/>
            <person name="Zhang G."/>
        </authorList>
    </citation>
    <scope>NUCLEOTIDE SEQUENCE [LARGE SCALE GENOMIC DNA]</scope>
    <source>
        <strain evidence="13">MS0001</strain>
        <tissue evidence="13">Whole body</tissue>
    </source>
</reference>
<dbReference type="FunFam" id="3.30.160.60:FF:000965">
    <property type="entry name" value="Neurotrophin receptor-interacting factor homolog"/>
    <property type="match status" value="1"/>
</dbReference>
<feature type="domain" description="C2H2-type" evidence="12">
    <location>
        <begin position="1175"/>
        <end position="1197"/>
    </location>
</feature>
<dbReference type="FunFam" id="3.30.160.60:FF:001049">
    <property type="entry name" value="zinc finger protein 319"/>
    <property type="match status" value="1"/>
</dbReference>
<organism evidence="13 14">
    <name type="scientific">Cyphomyrmex costatus</name>
    <dbReference type="NCBI Taxonomy" id="456900"/>
    <lineage>
        <taxon>Eukaryota</taxon>
        <taxon>Metazoa</taxon>
        <taxon>Ecdysozoa</taxon>
        <taxon>Arthropoda</taxon>
        <taxon>Hexapoda</taxon>
        <taxon>Insecta</taxon>
        <taxon>Pterygota</taxon>
        <taxon>Neoptera</taxon>
        <taxon>Endopterygota</taxon>
        <taxon>Hymenoptera</taxon>
        <taxon>Apocrita</taxon>
        <taxon>Aculeata</taxon>
        <taxon>Formicoidea</taxon>
        <taxon>Formicidae</taxon>
        <taxon>Myrmicinae</taxon>
        <taxon>Cyphomyrmex</taxon>
    </lineage>
</organism>
<dbReference type="PROSITE" id="PS50157">
    <property type="entry name" value="ZINC_FINGER_C2H2_2"/>
    <property type="match status" value="48"/>
</dbReference>
<feature type="domain" description="C2H2-type" evidence="12">
    <location>
        <begin position="230"/>
        <end position="257"/>
    </location>
</feature>
<dbReference type="InterPro" id="IPR013087">
    <property type="entry name" value="Znf_C2H2_type"/>
</dbReference>
<keyword evidence="8" id="KW-0238">DNA-binding</keyword>
<feature type="domain" description="C2H2-type" evidence="12">
    <location>
        <begin position="573"/>
        <end position="600"/>
    </location>
</feature>
<evidence type="ECO:0000256" key="2">
    <source>
        <dbReference type="ARBA" id="ARBA00006991"/>
    </source>
</evidence>
<feature type="domain" description="C2H2-type" evidence="12">
    <location>
        <begin position="893"/>
        <end position="921"/>
    </location>
</feature>
<dbReference type="EMBL" id="KQ978317">
    <property type="protein sequence ID" value="KYM95201.1"/>
    <property type="molecule type" value="Genomic_DNA"/>
</dbReference>
<feature type="domain" description="C2H2-type" evidence="12">
    <location>
        <begin position="686"/>
        <end position="713"/>
    </location>
</feature>
<feature type="domain" description="C2H2-type" evidence="12">
    <location>
        <begin position="1488"/>
        <end position="1515"/>
    </location>
</feature>
<feature type="domain" description="C2H2-type" evidence="12">
    <location>
        <begin position="117"/>
        <end position="144"/>
    </location>
</feature>
<dbReference type="Proteomes" id="UP000078542">
    <property type="component" value="Unassembled WGS sequence"/>
</dbReference>
<dbReference type="FunFam" id="3.30.160.60:FF:000286">
    <property type="entry name" value="Zinc finger protein 770"/>
    <property type="match status" value="1"/>
</dbReference>
<feature type="domain" description="C2H2-type" evidence="12">
    <location>
        <begin position="1608"/>
        <end position="1636"/>
    </location>
</feature>
<dbReference type="GO" id="GO:0005634">
    <property type="term" value="C:nucleus"/>
    <property type="evidence" value="ECO:0007669"/>
    <property type="project" value="UniProtKB-SubCell"/>
</dbReference>
<feature type="domain" description="C2H2-type" evidence="12">
    <location>
        <begin position="922"/>
        <end position="950"/>
    </location>
</feature>
<feature type="domain" description="C2H2-type" evidence="12">
    <location>
        <begin position="714"/>
        <end position="741"/>
    </location>
</feature>
<feature type="domain" description="C2H2-type" evidence="12">
    <location>
        <begin position="658"/>
        <end position="685"/>
    </location>
</feature>
<feature type="domain" description="C2H2-type" evidence="12">
    <location>
        <begin position="2050"/>
        <end position="2073"/>
    </location>
</feature>
<keyword evidence="9" id="KW-0804">Transcription</keyword>
<keyword evidence="4" id="KW-0677">Repeat</keyword>
<evidence type="ECO:0000256" key="9">
    <source>
        <dbReference type="ARBA" id="ARBA00023163"/>
    </source>
</evidence>
<dbReference type="Pfam" id="PF12874">
    <property type="entry name" value="zf-met"/>
    <property type="match status" value="1"/>
</dbReference>
<feature type="domain" description="C2H2-type" evidence="12">
    <location>
        <begin position="1779"/>
        <end position="1807"/>
    </location>
</feature>
<evidence type="ECO:0000256" key="5">
    <source>
        <dbReference type="ARBA" id="ARBA00022771"/>
    </source>
</evidence>
<feature type="domain" description="C2H2-type" evidence="12">
    <location>
        <begin position="1864"/>
        <end position="1886"/>
    </location>
</feature>
<feature type="domain" description="C2H2-type" evidence="12">
    <location>
        <begin position="865"/>
        <end position="893"/>
    </location>
</feature>
<dbReference type="SUPFAM" id="SSF57667">
    <property type="entry name" value="beta-beta-alpha zinc fingers"/>
    <property type="match status" value="25"/>
</dbReference>
<accession>A0A195C4U7</accession>
<dbReference type="STRING" id="456900.A0A195C4U7"/>
<feature type="domain" description="C2H2-type" evidence="12">
    <location>
        <begin position="1725"/>
        <end position="1752"/>
    </location>
</feature>
<keyword evidence="7" id="KW-0805">Transcription regulation</keyword>
<feature type="domain" description="C2H2-type" evidence="12">
    <location>
        <begin position="1034"/>
        <end position="1061"/>
    </location>
</feature>
<dbReference type="GO" id="GO:0030674">
    <property type="term" value="F:protein-macromolecule adaptor activity"/>
    <property type="evidence" value="ECO:0007669"/>
    <property type="project" value="UniProtKB-ARBA"/>
</dbReference>
<keyword evidence="10" id="KW-0539">Nucleus</keyword>
<feature type="domain" description="C2H2-type" evidence="12">
    <location>
        <begin position="601"/>
        <end position="629"/>
    </location>
</feature>
<feature type="non-terminal residue" evidence="13">
    <location>
        <position position="1"/>
    </location>
</feature>
<evidence type="ECO:0000256" key="7">
    <source>
        <dbReference type="ARBA" id="ARBA00023015"/>
    </source>
</evidence>
<protein>
    <submittedName>
        <fullName evidence="13">Zinc finger protein Xfin</fullName>
    </submittedName>
</protein>
<evidence type="ECO:0000256" key="11">
    <source>
        <dbReference type="PROSITE-ProRule" id="PRU00042"/>
    </source>
</evidence>
<evidence type="ECO:0000256" key="1">
    <source>
        <dbReference type="ARBA" id="ARBA00004123"/>
    </source>
</evidence>
<feature type="domain" description="C2H2-type" evidence="12">
    <location>
        <begin position="2022"/>
        <end position="2049"/>
    </location>
</feature>
<dbReference type="Pfam" id="PF00096">
    <property type="entry name" value="zf-C2H2"/>
    <property type="match status" value="16"/>
</dbReference>
<dbReference type="GO" id="GO:0008270">
    <property type="term" value="F:zinc ion binding"/>
    <property type="evidence" value="ECO:0007669"/>
    <property type="project" value="UniProtKB-KW"/>
</dbReference>
<feature type="domain" description="C2H2-type" evidence="12">
    <location>
        <begin position="1007"/>
        <end position="1033"/>
    </location>
</feature>
<name>A0A195C4U7_9HYME</name>
<dbReference type="FunFam" id="3.30.160.60:FF:000188">
    <property type="entry name" value="Zinc finger protein 787"/>
    <property type="match status" value="1"/>
</dbReference>
<feature type="domain" description="C2H2-type" evidence="12">
    <location>
        <begin position="1062"/>
        <end position="1089"/>
    </location>
</feature>
<feature type="domain" description="C2H2-type" evidence="12">
    <location>
        <begin position="1516"/>
        <end position="1543"/>
    </location>
</feature>